<accession>A0A1H6HMW3</accession>
<gene>
    <name evidence="1" type="ORF">SAMN05421593_3021</name>
</gene>
<reference evidence="1 2" key="1">
    <citation type="submission" date="2016-10" db="EMBL/GenBank/DDBJ databases">
        <authorList>
            <person name="de Groot N.N."/>
        </authorList>
    </citation>
    <scope>NUCLEOTIDE SEQUENCE [LARGE SCALE GENOMIC DNA]</scope>
    <source>
        <strain evidence="1 2">DSM 23031</strain>
    </source>
</reference>
<evidence type="ECO:0000313" key="2">
    <source>
        <dbReference type="Proteomes" id="UP000198561"/>
    </source>
</evidence>
<proteinExistence type="predicted"/>
<evidence type="ECO:0008006" key="3">
    <source>
        <dbReference type="Google" id="ProtNLM"/>
    </source>
</evidence>
<dbReference type="EMBL" id="FNWQ01000003">
    <property type="protein sequence ID" value="SEH35440.1"/>
    <property type="molecule type" value="Genomic_DNA"/>
</dbReference>
<organism evidence="1 2">
    <name type="scientific">Chryseobacterium culicis</name>
    <dbReference type="NCBI Taxonomy" id="680127"/>
    <lineage>
        <taxon>Bacteria</taxon>
        <taxon>Pseudomonadati</taxon>
        <taxon>Bacteroidota</taxon>
        <taxon>Flavobacteriia</taxon>
        <taxon>Flavobacteriales</taxon>
        <taxon>Weeksellaceae</taxon>
        <taxon>Chryseobacterium group</taxon>
        <taxon>Chryseobacterium</taxon>
    </lineage>
</organism>
<evidence type="ECO:0000313" key="1">
    <source>
        <dbReference type="EMBL" id="SEH35440.1"/>
    </source>
</evidence>
<protein>
    <recommendedName>
        <fullName evidence="3">Bacteriocin-type signal sequence-containing protein</fullName>
    </recommendedName>
</protein>
<dbReference type="STRING" id="680127.SAMN05421593_3021"/>
<dbReference type="RefSeq" id="WP_167358431.1">
    <property type="nucleotide sequence ID" value="NZ_FNWQ01000003.1"/>
</dbReference>
<dbReference type="Proteomes" id="UP000198561">
    <property type="component" value="Unassembled WGS sequence"/>
</dbReference>
<name>A0A1H6HMW3_CHRCI</name>
<sequence>MKNLKNQKRKLNKAELKEISGGANRPICPRVISCTDPNTGEEQYGVPGMQDGFCC</sequence>
<dbReference type="AlphaFoldDB" id="A0A1H6HMW3"/>